<organism evidence="1 2">
    <name type="scientific">Mycolicibacterium tokaiense</name>
    <dbReference type="NCBI Taxonomy" id="39695"/>
    <lineage>
        <taxon>Bacteria</taxon>
        <taxon>Bacillati</taxon>
        <taxon>Actinomycetota</taxon>
        <taxon>Actinomycetes</taxon>
        <taxon>Mycobacteriales</taxon>
        <taxon>Mycobacteriaceae</taxon>
        <taxon>Mycolicibacterium</taxon>
    </lineage>
</organism>
<protein>
    <submittedName>
        <fullName evidence="1">Biofilm regulator, BssS</fullName>
    </submittedName>
</protein>
<name>A0A378TFE1_9MYCO</name>
<gene>
    <name evidence="1" type="primary">bssS</name>
    <name evidence="1" type="ORF">NCTC10821_03065</name>
</gene>
<dbReference type="RefSeq" id="WP_115279004.1">
    <property type="nucleotide sequence ID" value="NZ_AP022600.1"/>
</dbReference>
<dbReference type="Proteomes" id="UP000254978">
    <property type="component" value="Unassembled WGS sequence"/>
</dbReference>
<evidence type="ECO:0000313" key="1">
    <source>
        <dbReference type="EMBL" id="STZ59532.1"/>
    </source>
</evidence>
<dbReference type="AlphaFoldDB" id="A0A378TFE1"/>
<evidence type="ECO:0000313" key="2">
    <source>
        <dbReference type="Proteomes" id="UP000254978"/>
    </source>
</evidence>
<dbReference type="EMBL" id="UGQT01000001">
    <property type="protein sequence ID" value="STZ59532.1"/>
    <property type="molecule type" value="Genomic_DNA"/>
</dbReference>
<reference evidence="1 2" key="1">
    <citation type="submission" date="2018-06" db="EMBL/GenBank/DDBJ databases">
        <authorList>
            <consortium name="Pathogen Informatics"/>
            <person name="Doyle S."/>
        </authorList>
    </citation>
    <scope>NUCLEOTIDE SEQUENCE [LARGE SCALE GENOMIC DNA]</scope>
    <source>
        <strain evidence="1 2">NCTC10821</strain>
    </source>
</reference>
<keyword evidence="2" id="KW-1185">Reference proteome</keyword>
<dbReference type="InterPro" id="IPR019710">
    <property type="entry name" value="DUF4226"/>
</dbReference>
<dbReference type="OrthoDB" id="4640076at2"/>
<proteinExistence type="predicted"/>
<accession>A0A378TFE1</accession>
<dbReference type="Pfam" id="PF10774">
    <property type="entry name" value="DUF4226"/>
    <property type="match status" value="1"/>
</dbReference>
<sequence>MSDDPGTQVSAIVARQGELSDRHQSLVAADEALAAAVTGAHDLTVESRRRLDAIGADIENAVAQQHSWALDTAAGVREFQLFLLARHREITTVVTDAVTAAEARVREVQQLVDRYR</sequence>